<evidence type="ECO:0000256" key="13">
    <source>
        <dbReference type="ARBA" id="ARBA00022833"/>
    </source>
</evidence>
<evidence type="ECO:0000256" key="23">
    <source>
        <dbReference type="ARBA" id="ARBA00083547"/>
    </source>
</evidence>
<feature type="region of interest" description="Disordered" evidence="27">
    <location>
        <begin position="725"/>
        <end position="809"/>
    </location>
</feature>
<evidence type="ECO:0000256" key="17">
    <source>
        <dbReference type="ARBA" id="ARBA00023242"/>
    </source>
</evidence>
<dbReference type="SUPFAM" id="SSF57850">
    <property type="entry name" value="RING/U-box"/>
    <property type="match status" value="1"/>
</dbReference>
<keyword evidence="14" id="KW-0832">Ubl conjugation</keyword>
<dbReference type="InterPro" id="IPR012677">
    <property type="entry name" value="Nucleotide-bd_a/b_plait_sf"/>
</dbReference>
<dbReference type="FunCoup" id="A0A6P8J5G6">
    <property type="interactions" value="1471"/>
</dbReference>
<dbReference type="InterPro" id="IPR001841">
    <property type="entry name" value="Znf_RING"/>
</dbReference>
<evidence type="ECO:0000256" key="19">
    <source>
        <dbReference type="ARBA" id="ARBA00062432"/>
    </source>
</evidence>
<name>A0A6P8J5G6_ACTTE</name>
<dbReference type="OrthoDB" id="1923159at2759"/>
<dbReference type="FunFam" id="3.30.40.10:FF:000006">
    <property type="entry name" value="CCR4-NOT transcription complex subunit 4"/>
    <property type="match status" value="1"/>
</dbReference>
<gene>
    <name evidence="32" type="primary">LOC116308611</name>
</gene>
<evidence type="ECO:0000256" key="16">
    <source>
        <dbReference type="ARBA" id="ARBA00023054"/>
    </source>
</evidence>
<keyword evidence="31" id="KW-1185">Reference proteome</keyword>
<evidence type="ECO:0000256" key="8">
    <source>
        <dbReference type="ARBA" id="ARBA00022553"/>
    </source>
</evidence>
<evidence type="ECO:0000256" key="10">
    <source>
        <dbReference type="ARBA" id="ARBA00022723"/>
    </source>
</evidence>
<evidence type="ECO:0000259" key="28">
    <source>
        <dbReference type="PROSITE" id="PS50089"/>
    </source>
</evidence>
<organism evidence="31 32">
    <name type="scientific">Actinia tenebrosa</name>
    <name type="common">Australian red waratah sea anemone</name>
    <dbReference type="NCBI Taxonomy" id="6105"/>
    <lineage>
        <taxon>Eukaryota</taxon>
        <taxon>Metazoa</taxon>
        <taxon>Cnidaria</taxon>
        <taxon>Anthozoa</taxon>
        <taxon>Hexacorallia</taxon>
        <taxon>Actiniaria</taxon>
        <taxon>Actiniidae</taxon>
        <taxon>Actinia</taxon>
    </lineage>
</organism>
<feature type="compositionally biased region" description="Low complexity" evidence="27">
    <location>
        <begin position="278"/>
        <end position="288"/>
    </location>
</feature>
<sequence>MYKMQTTELDCPLCMEPLEIDDVNFYPCTCGYQVCRFCWHRIRTDENGLCPACRKAYSEDPAVYTPLSQDEIQRIIKERKQKDTQRKQKLTENRKHLANVRVVQKNLVFVVGLTQRLADSELLKRNEYFGKFGKIHKIVINNSTNYAGPQGPSASAYITYNKEEDAYKAILAVSNAYLDGRTLKASLGTTKYCSYFLRNIPCPKQDCMYLHELGDEVASFTKEEMQEAKHQEYEQQLLANYARKMGINTDKISKDLWSGTEGSSLPSGSGWGIRDDASGSSHSGSPHPRASPPGFENYDQKDNDTNYWDEENWDTPNQPTVPQPKENQPITDTETEKQTTLNTKKTIPTQTKIPQKTQNIIKTIPPAVQPTLPQSIPKNVGQPRREGFDDTGWPVSAAPQVPPVTDPLLDYTPTVSTNLFDGTSGEFACGLGLSNLHLKVSSDDDLGFDPWNESSKGLADLLREEVTQTSPTSFNPHQPIPPSTNRPGYVPQMNQQQIHGHTNADNKDDFKSWQEGFRALLPNININFSGWPNTEGYQRGPSEWSPATQDTSNIPTTTTTQRQAVRPPPGFEAKRPDPHIPMVDDPSIVWSKVIGGKSDPLPIVPGIITNGYSGLSSGNGPTDLPGAVAVQSPGMLKKYHQPIPSNIPGIPGQPTKTSSSQISNTTTMPNDHIDPSVLKFLNFFGSANKVKSPSSGLSDITIDGPLNGLPVDAFENKITDLVKGSDAKPKEEDKTGISGKVPLEKETKMSKNPPGKSKAGTSLKKQPSTQAPGKIPVHSDCKGNKYQPGKQRKENRYGVVKNKTKVENL</sequence>
<evidence type="ECO:0000256" key="25">
    <source>
        <dbReference type="PROSITE-ProRule" id="PRU00176"/>
    </source>
</evidence>
<protein>
    <recommendedName>
        <fullName evidence="20">CCR4-NOT transcription complex subunit 4</fullName>
        <ecNumber evidence="5">2.3.2.27</ecNumber>
    </recommendedName>
    <alternativeName>
        <fullName evidence="23">CCR4-associated factor 4</fullName>
    </alternativeName>
    <alternativeName>
        <fullName evidence="24">E3 ubiquitin-protein ligase CNOT4</fullName>
    </alternativeName>
    <alternativeName>
        <fullName evidence="21">Potential transcriptional repressor NOT4Hp</fullName>
    </alternativeName>
    <alternativeName>
        <fullName evidence="22">RING-type E3 ubiquitin transferase CNOT4</fullName>
    </alternativeName>
</protein>
<dbReference type="InterPro" id="IPR039515">
    <property type="entry name" value="NOT4_mRING-HC-C4C4"/>
</dbReference>
<comment type="pathway">
    <text evidence="4">Protein modification; protein ubiquitination.</text>
</comment>
<keyword evidence="11 26" id="KW-0863">Zinc-finger</keyword>
<evidence type="ECO:0000256" key="2">
    <source>
        <dbReference type="ARBA" id="ARBA00004123"/>
    </source>
</evidence>
<keyword evidence="16" id="KW-0175">Coiled coil</keyword>
<dbReference type="PROSITE" id="PS50102">
    <property type="entry name" value="RRM"/>
    <property type="match status" value="1"/>
</dbReference>
<comment type="function">
    <text evidence="18">Has E3 ubiquitin ligase activity, promoting ubiquitination and degradation of target proteins. Involved in activation of the JAK/STAT pathway. Catalyzes ubiquitination of methylated RBM15. Plays a role in quality control of translation of mitochondrial outer membrane-localized mRNA. As part of the PINK1-regulated signaling, upon mitochondria damage, ubiquitinates ABCE1 and thereby recruits autophagy receptors to the mitochondrial outer membrane to initiate mitophagy.</text>
</comment>
<evidence type="ECO:0000256" key="26">
    <source>
        <dbReference type="PROSITE-ProRule" id="PRU00723"/>
    </source>
</evidence>
<reference evidence="32" key="1">
    <citation type="submission" date="2025-08" db="UniProtKB">
        <authorList>
            <consortium name="RefSeq"/>
        </authorList>
    </citation>
    <scope>IDENTIFICATION</scope>
    <source>
        <tissue evidence="32">Tentacle</tissue>
    </source>
</reference>
<keyword evidence="6" id="KW-0488">Methylation</keyword>
<keyword evidence="12" id="KW-0833">Ubl conjugation pathway</keyword>
<evidence type="ECO:0000313" key="31">
    <source>
        <dbReference type="Proteomes" id="UP000515163"/>
    </source>
</evidence>
<dbReference type="EC" id="2.3.2.27" evidence="5"/>
<proteinExistence type="predicted"/>
<feature type="domain" description="RING-type" evidence="28">
    <location>
        <begin position="11"/>
        <end position="54"/>
    </location>
</feature>
<feature type="compositionally biased region" description="Basic and acidic residues" evidence="27">
    <location>
        <begin position="725"/>
        <end position="735"/>
    </location>
</feature>
<dbReference type="Proteomes" id="UP000515163">
    <property type="component" value="Unplaced"/>
</dbReference>
<dbReference type="GO" id="GO:0061630">
    <property type="term" value="F:ubiquitin protein ligase activity"/>
    <property type="evidence" value="ECO:0007669"/>
    <property type="project" value="UniProtKB-EC"/>
</dbReference>
<keyword evidence="8" id="KW-0597">Phosphoprotein</keyword>
<dbReference type="InterPro" id="IPR000504">
    <property type="entry name" value="RRM_dom"/>
</dbReference>
<feature type="region of interest" description="Disordered" evidence="27">
    <location>
        <begin position="537"/>
        <end position="582"/>
    </location>
</feature>
<dbReference type="InterPro" id="IPR039780">
    <property type="entry name" value="Mot2"/>
</dbReference>
<evidence type="ECO:0000259" key="29">
    <source>
        <dbReference type="PROSITE" id="PS50102"/>
    </source>
</evidence>
<keyword evidence="9" id="KW-0808">Transferase</keyword>
<dbReference type="RefSeq" id="XP_031574932.1">
    <property type="nucleotide sequence ID" value="XM_031719072.1"/>
</dbReference>
<dbReference type="SUPFAM" id="SSF54928">
    <property type="entry name" value="RNA-binding domain, RBD"/>
    <property type="match status" value="1"/>
</dbReference>
<evidence type="ECO:0000256" key="24">
    <source>
        <dbReference type="ARBA" id="ARBA00083942"/>
    </source>
</evidence>
<comment type="catalytic activity">
    <reaction evidence="1">
        <text>S-ubiquitinyl-[E2 ubiquitin-conjugating enzyme]-L-cysteine + [acceptor protein]-L-lysine = [E2 ubiquitin-conjugating enzyme]-L-cysteine + N(6)-ubiquitinyl-[acceptor protein]-L-lysine.</text>
        <dbReference type="EC" id="2.3.2.27"/>
    </reaction>
</comment>
<dbReference type="GO" id="GO:0030014">
    <property type="term" value="C:CCR4-NOT complex"/>
    <property type="evidence" value="ECO:0007669"/>
    <property type="project" value="InterPro"/>
</dbReference>
<dbReference type="FunFam" id="3.30.70.330:FF:000044">
    <property type="entry name" value="Putative ccr4-not transcription complex subunit 4"/>
    <property type="match status" value="1"/>
</dbReference>
<feature type="domain" description="RRM" evidence="29">
    <location>
        <begin position="106"/>
        <end position="190"/>
    </location>
</feature>
<dbReference type="SMART" id="SM00361">
    <property type="entry name" value="RRM_1"/>
    <property type="match status" value="1"/>
</dbReference>
<evidence type="ECO:0000313" key="32">
    <source>
        <dbReference type="RefSeq" id="XP_031574932.1"/>
    </source>
</evidence>
<evidence type="ECO:0000256" key="21">
    <source>
        <dbReference type="ARBA" id="ARBA00075062"/>
    </source>
</evidence>
<dbReference type="CDD" id="cd12438">
    <property type="entry name" value="RRM_CNOT4"/>
    <property type="match status" value="1"/>
</dbReference>
<dbReference type="InterPro" id="IPR035979">
    <property type="entry name" value="RBD_domain_sf"/>
</dbReference>
<accession>A0A6P8J5G6</accession>
<evidence type="ECO:0000256" key="5">
    <source>
        <dbReference type="ARBA" id="ARBA00012483"/>
    </source>
</evidence>
<comment type="subcellular location">
    <subcellularLocation>
        <location evidence="3">Cytoplasm</location>
    </subcellularLocation>
    <subcellularLocation>
        <location evidence="2">Nucleus</location>
    </subcellularLocation>
</comment>
<dbReference type="InParanoid" id="A0A6P8J5G6"/>
<evidence type="ECO:0000256" key="6">
    <source>
        <dbReference type="ARBA" id="ARBA00022481"/>
    </source>
</evidence>
<evidence type="ECO:0000256" key="11">
    <source>
        <dbReference type="ARBA" id="ARBA00022771"/>
    </source>
</evidence>
<dbReference type="KEGG" id="aten:116308611"/>
<dbReference type="GO" id="GO:0005829">
    <property type="term" value="C:cytosol"/>
    <property type="evidence" value="ECO:0007669"/>
    <property type="project" value="UniProtKB-ARBA"/>
</dbReference>
<evidence type="ECO:0000256" key="22">
    <source>
        <dbReference type="ARBA" id="ARBA00077837"/>
    </source>
</evidence>
<dbReference type="Gene3D" id="3.30.40.10">
    <property type="entry name" value="Zinc/RING finger domain, C3HC4 (zinc finger)"/>
    <property type="match status" value="1"/>
</dbReference>
<feature type="compositionally biased region" description="Polar residues" evidence="27">
    <location>
        <begin position="759"/>
        <end position="771"/>
    </location>
</feature>
<evidence type="ECO:0000256" key="3">
    <source>
        <dbReference type="ARBA" id="ARBA00004496"/>
    </source>
</evidence>
<dbReference type="InterPro" id="IPR013083">
    <property type="entry name" value="Znf_RING/FYVE/PHD"/>
</dbReference>
<evidence type="ECO:0000256" key="4">
    <source>
        <dbReference type="ARBA" id="ARBA00004906"/>
    </source>
</evidence>
<evidence type="ECO:0000256" key="20">
    <source>
        <dbReference type="ARBA" id="ARBA00071435"/>
    </source>
</evidence>
<evidence type="ECO:0000256" key="1">
    <source>
        <dbReference type="ARBA" id="ARBA00000900"/>
    </source>
</evidence>
<dbReference type="Pfam" id="PF00076">
    <property type="entry name" value="RRM_1"/>
    <property type="match status" value="1"/>
</dbReference>
<evidence type="ECO:0000256" key="9">
    <source>
        <dbReference type="ARBA" id="ARBA00022679"/>
    </source>
</evidence>
<feature type="compositionally biased region" description="Polar residues" evidence="27">
    <location>
        <begin position="545"/>
        <end position="563"/>
    </location>
</feature>
<dbReference type="AlphaFoldDB" id="A0A6P8J5G6"/>
<feature type="domain" description="C3H1-type" evidence="30">
    <location>
        <begin position="187"/>
        <end position="214"/>
    </location>
</feature>
<evidence type="ECO:0000256" key="12">
    <source>
        <dbReference type="ARBA" id="ARBA00022786"/>
    </source>
</evidence>
<dbReference type="Gene3D" id="3.30.70.330">
    <property type="match status" value="1"/>
</dbReference>
<dbReference type="GO" id="GO:0016567">
    <property type="term" value="P:protein ubiquitination"/>
    <property type="evidence" value="ECO:0007669"/>
    <property type="project" value="TreeGrafter"/>
</dbReference>
<keyword evidence="13 26" id="KW-0862">Zinc</keyword>
<feature type="region of interest" description="Disordered" evidence="27">
    <location>
        <begin position="255"/>
        <end position="343"/>
    </location>
</feature>
<keyword evidence="7" id="KW-0963">Cytoplasm</keyword>
<dbReference type="InterPro" id="IPR000571">
    <property type="entry name" value="Znf_CCCH"/>
</dbReference>
<dbReference type="PANTHER" id="PTHR12603:SF0">
    <property type="entry name" value="CCR4-NOT TRANSCRIPTION COMPLEX SUBUNIT 4"/>
    <property type="match status" value="1"/>
</dbReference>
<evidence type="ECO:0000256" key="18">
    <source>
        <dbReference type="ARBA" id="ARBA00057081"/>
    </source>
</evidence>
<comment type="subunit">
    <text evidence="19">Interacts with CNOT1 via its C-terminus but does not stably associate with the CCR4-NOT complex. Interacts (via RING domain) with UBE2D2. Interacts with ABCE1, PINK1 and PELO.</text>
</comment>
<dbReference type="PROSITE" id="PS50103">
    <property type="entry name" value="ZF_C3H1"/>
    <property type="match status" value="1"/>
</dbReference>
<feature type="region of interest" description="Disordered" evidence="27">
    <location>
        <begin position="368"/>
        <end position="387"/>
    </location>
</feature>
<evidence type="ECO:0000256" key="15">
    <source>
        <dbReference type="ARBA" id="ARBA00022884"/>
    </source>
</evidence>
<keyword evidence="15 25" id="KW-0694">RNA-binding</keyword>
<dbReference type="PROSITE" id="PS50089">
    <property type="entry name" value="ZF_RING_2"/>
    <property type="match status" value="1"/>
</dbReference>
<dbReference type="InterPro" id="IPR034261">
    <property type="entry name" value="CNOT4_RRM"/>
</dbReference>
<dbReference type="GO" id="GO:0008270">
    <property type="term" value="F:zinc ion binding"/>
    <property type="evidence" value="ECO:0007669"/>
    <property type="project" value="UniProtKB-KW"/>
</dbReference>
<evidence type="ECO:0000256" key="7">
    <source>
        <dbReference type="ARBA" id="ARBA00022490"/>
    </source>
</evidence>
<keyword evidence="10 26" id="KW-0479">Metal-binding</keyword>
<evidence type="ECO:0000256" key="27">
    <source>
        <dbReference type="SAM" id="MobiDB-lite"/>
    </source>
</evidence>
<dbReference type="GO" id="GO:0005634">
    <property type="term" value="C:nucleus"/>
    <property type="evidence" value="ECO:0007669"/>
    <property type="project" value="UniProtKB-SubCell"/>
</dbReference>
<evidence type="ECO:0000256" key="14">
    <source>
        <dbReference type="ARBA" id="ARBA00022843"/>
    </source>
</evidence>
<feature type="compositionally biased region" description="Polar residues" evidence="27">
    <location>
        <begin position="314"/>
        <end position="332"/>
    </location>
</feature>
<feature type="region of interest" description="Disordered" evidence="27">
    <location>
        <begin position="648"/>
        <end position="670"/>
    </location>
</feature>
<dbReference type="CDD" id="cd16618">
    <property type="entry name" value="mRING-HC-C4C4_CNOT4"/>
    <property type="match status" value="1"/>
</dbReference>
<keyword evidence="17" id="KW-0539">Nucleus</keyword>
<evidence type="ECO:0000259" key="30">
    <source>
        <dbReference type="PROSITE" id="PS50103"/>
    </source>
</evidence>
<feature type="zinc finger region" description="C3H1-type" evidence="26">
    <location>
        <begin position="187"/>
        <end position="214"/>
    </location>
</feature>
<dbReference type="GO" id="GO:0003723">
    <property type="term" value="F:RNA binding"/>
    <property type="evidence" value="ECO:0007669"/>
    <property type="project" value="UniProtKB-UniRule"/>
</dbReference>
<feature type="compositionally biased region" description="Polar residues" evidence="27">
    <location>
        <begin position="654"/>
        <end position="669"/>
    </location>
</feature>
<dbReference type="Pfam" id="PF14570">
    <property type="entry name" value="zf-RING_4"/>
    <property type="match status" value="1"/>
</dbReference>
<dbReference type="PANTHER" id="PTHR12603">
    <property type="entry name" value="CCR4-NOT TRANSCRIPTION COMPLEX RELATED"/>
    <property type="match status" value="1"/>
</dbReference>
<dbReference type="InterPro" id="IPR003954">
    <property type="entry name" value="RRM_euk-type"/>
</dbReference>
<dbReference type="GeneID" id="116308611"/>